<dbReference type="RefSeq" id="WP_116470573.1">
    <property type="nucleotide sequence ID" value="NZ_QENQ01000001.1"/>
</dbReference>
<accession>A0A2U0SIL2</accession>
<keyword evidence="1" id="KW-0732">Signal</keyword>
<evidence type="ECO:0000313" key="3">
    <source>
        <dbReference type="Proteomes" id="UP000245890"/>
    </source>
</evidence>
<dbReference type="Proteomes" id="UP000245890">
    <property type="component" value="Unassembled WGS sequence"/>
</dbReference>
<feature type="chain" id="PRO_5015742603" evidence="1">
    <location>
        <begin position="22"/>
        <end position="312"/>
    </location>
</feature>
<comment type="caution">
    <text evidence="2">The sequence shown here is derived from an EMBL/GenBank/DDBJ whole genome shotgun (WGS) entry which is preliminary data.</text>
</comment>
<dbReference type="EMBL" id="QENQ01000001">
    <property type="protein sequence ID" value="PVX31186.1"/>
    <property type="molecule type" value="Genomic_DNA"/>
</dbReference>
<keyword evidence="3" id="KW-1185">Reference proteome</keyword>
<reference evidence="2 3" key="1">
    <citation type="submission" date="2018-05" db="EMBL/GenBank/DDBJ databases">
        <title>Description of Sphingomonas pokkalii sp nov, isolated from the rhizosphere of saline tolerant pokkali rice and its draft genome analysis.</title>
        <authorList>
            <person name="Menon R."/>
            <person name="Kumari S."/>
            <person name="Rameshkumar N."/>
        </authorList>
    </citation>
    <scope>NUCLEOTIDE SEQUENCE [LARGE SCALE GENOMIC DNA]</scope>
    <source>
        <strain evidence="2 3">L3B27</strain>
    </source>
</reference>
<protein>
    <submittedName>
        <fullName evidence="2">Uncharacterized protein</fullName>
    </submittedName>
</protein>
<evidence type="ECO:0000256" key="1">
    <source>
        <dbReference type="SAM" id="SignalP"/>
    </source>
</evidence>
<feature type="signal peptide" evidence="1">
    <location>
        <begin position="1"/>
        <end position="21"/>
    </location>
</feature>
<evidence type="ECO:0000313" key="2">
    <source>
        <dbReference type="EMBL" id="PVX31186.1"/>
    </source>
</evidence>
<dbReference type="AlphaFoldDB" id="A0A2U0SIL2"/>
<proteinExistence type="predicted"/>
<organism evidence="2 3">
    <name type="scientific">Sphingomonas pokkalii</name>
    <dbReference type="NCBI Taxonomy" id="2175090"/>
    <lineage>
        <taxon>Bacteria</taxon>
        <taxon>Pseudomonadati</taxon>
        <taxon>Pseudomonadota</taxon>
        <taxon>Alphaproteobacteria</taxon>
        <taxon>Sphingomonadales</taxon>
        <taxon>Sphingomonadaceae</taxon>
        <taxon>Sphingomonas</taxon>
    </lineage>
</organism>
<sequence>MHPLLVLAAMLGTMPAEPAMAPPVSAAAETVTLIFQPPLDRPIRYRIAQSRAQSDRVNAASEWVEELRFAKAGAGYTLQWKIDPASAQEILKDPALAPLLLPFTTQTITFDVDAEGEVLRARDWDSVRPRLLETVDKLPLAAGTTAAERAQAKAQIRSLFEGMTAEQAPAILLKSLQPVLGWGGTSTREGEVRETTGASTIPMFNIPLERTTSVTLESATADRATFRIRSTVTKEALTSMIAGMAERVGIPLDSEKGREMQAQLSQLASAMTDESVASFDRATALPRHLRNDRRASMGGKALQQTLEITRLD</sequence>
<name>A0A2U0SIL2_9SPHN</name>
<dbReference type="OrthoDB" id="7466572at2"/>
<gene>
    <name evidence="2" type="ORF">DD559_19095</name>
</gene>